<name>A0ABR0B1H4_9CRUS</name>
<evidence type="ECO:0000313" key="1">
    <source>
        <dbReference type="EMBL" id="KAK4035551.1"/>
    </source>
</evidence>
<dbReference type="Proteomes" id="UP001234178">
    <property type="component" value="Unassembled WGS sequence"/>
</dbReference>
<reference evidence="1 2" key="1">
    <citation type="journal article" date="2023" name="Nucleic Acids Res.">
        <title>The hologenome of Daphnia magna reveals possible DNA methylation and microbiome-mediated evolution of the host genome.</title>
        <authorList>
            <person name="Chaturvedi A."/>
            <person name="Li X."/>
            <person name="Dhandapani V."/>
            <person name="Marshall H."/>
            <person name="Kissane S."/>
            <person name="Cuenca-Cambronero M."/>
            <person name="Asole G."/>
            <person name="Calvet F."/>
            <person name="Ruiz-Romero M."/>
            <person name="Marangio P."/>
            <person name="Guigo R."/>
            <person name="Rago D."/>
            <person name="Mirbahai L."/>
            <person name="Eastwood N."/>
            <person name="Colbourne J.K."/>
            <person name="Zhou J."/>
            <person name="Mallon E."/>
            <person name="Orsini L."/>
        </authorList>
    </citation>
    <scope>NUCLEOTIDE SEQUENCE [LARGE SCALE GENOMIC DNA]</scope>
    <source>
        <strain evidence="1">LRV0_1</strain>
    </source>
</reference>
<protein>
    <submittedName>
        <fullName evidence="1">Uncharacterized protein</fullName>
    </submittedName>
</protein>
<comment type="caution">
    <text evidence="1">The sequence shown here is derived from an EMBL/GenBank/DDBJ whole genome shotgun (WGS) entry which is preliminary data.</text>
</comment>
<organism evidence="1 2">
    <name type="scientific">Daphnia magna</name>
    <dbReference type="NCBI Taxonomy" id="35525"/>
    <lineage>
        <taxon>Eukaryota</taxon>
        <taxon>Metazoa</taxon>
        <taxon>Ecdysozoa</taxon>
        <taxon>Arthropoda</taxon>
        <taxon>Crustacea</taxon>
        <taxon>Branchiopoda</taxon>
        <taxon>Diplostraca</taxon>
        <taxon>Cladocera</taxon>
        <taxon>Anomopoda</taxon>
        <taxon>Daphniidae</taxon>
        <taxon>Daphnia</taxon>
    </lineage>
</organism>
<evidence type="ECO:0000313" key="2">
    <source>
        <dbReference type="Proteomes" id="UP001234178"/>
    </source>
</evidence>
<proteinExistence type="predicted"/>
<accession>A0ABR0B1H4</accession>
<sequence length="169" mass="18869">MDANGVVSSSVTSLPVPYGGLMASLKRINSCLFFFCSAESMRSTRMSFIVRRQQSRRAFCNGGGTAPPSTFAREQPGPILLKPFGSQLAVVDERLMITIGHCERRVRNHTPLSPPVYDLCRGRSIERRLAFENLWPAQRVLFLVEASALELFFLFKLGDRVPNGVVFDN</sequence>
<gene>
    <name evidence="1" type="ORF">OUZ56_027638</name>
</gene>
<keyword evidence="2" id="KW-1185">Reference proteome</keyword>
<dbReference type="EMBL" id="JAOYFB010000040">
    <property type="protein sequence ID" value="KAK4035551.1"/>
    <property type="molecule type" value="Genomic_DNA"/>
</dbReference>